<dbReference type="GO" id="GO:0009252">
    <property type="term" value="P:peptidoglycan biosynthetic process"/>
    <property type="evidence" value="ECO:0007669"/>
    <property type="project" value="UniProtKB-UniRule"/>
</dbReference>
<feature type="binding site" evidence="10">
    <location>
        <begin position="10"/>
        <end position="12"/>
    </location>
    <ligand>
        <name>UDP-N-acetyl-alpha-D-glucosamine</name>
        <dbReference type="ChEBI" id="CHEBI:57705"/>
    </ligand>
</feature>
<dbReference type="EC" id="2.4.1.227" evidence="10"/>
<dbReference type="GO" id="GO:0005975">
    <property type="term" value="P:carbohydrate metabolic process"/>
    <property type="evidence" value="ECO:0007669"/>
    <property type="project" value="InterPro"/>
</dbReference>
<evidence type="ECO:0000256" key="9">
    <source>
        <dbReference type="ARBA" id="ARBA00023316"/>
    </source>
</evidence>
<comment type="function">
    <text evidence="10">Cell wall formation. Catalyzes the transfer of a GlcNAc subunit on undecaprenyl-pyrophosphoryl-MurNAc-pentapeptide (lipid intermediate I) to form undecaprenyl-pyrophosphoryl-MurNAc-(pentapeptide)GlcNAc (lipid intermediate II).</text>
</comment>
<evidence type="ECO:0000256" key="2">
    <source>
        <dbReference type="ARBA" id="ARBA00022618"/>
    </source>
</evidence>
<evidence type="ECO:0000256" key="6">
    <source>
        <dbReference type="ARBA" id="ARBA00022984"/>
    </source>
</evidence>
<keyword evidence="5 10" id="KW-0133">Cell shape</keyword>
<comment type="similarity">
    <text evidence="10">Belongs to the glycosyltransferase 28 family. MurG subfamily.</text>
</comment>
<evidence type="ECO:0000256" key="8">
    <source>
        <dbReference type="ARBA" id="ARBA00023306"/>
    </source>
</evidence>
<organism evidence="13 14">
    <name type="scientific">Candidatus Aquicultor secundus</name>
    <dbReference type="NCBI Taxonomy" id="1973895"/>
    <lineage>
        <taxon>Bacteria</taxon>
        <taxon>Bacillati</taxon>
        <taxon>Actinomycetota</taxon>
        <taxon>Candidatus Aquicultoria</taxon>
        <taxon>Candidatus Aquicultorales</taxon>
        <taxon>Candidatus Aquicultoraceae</taxon>
        <taxon>Candidatus Aquicultor</taxon>
    </lineage>
</organism>
<evidence type="ECO:0000256" key="1">
    <source>
        <dbReference type="ARBA" id="ARBA00022475"/>
    </source>
</evidence>
<sequence length="376" mass="40702">MRVIISGGGTAGHVYPGLALAKALQKARNDLEILFVGTSTGLEATLVPQAGFDFKAIEARGLPRKPSFKALVSFISAGRGTIEAVSVFRRFKPDVVVGMGAYVSLPVVGGAVLRQIPTVIHEQNAVPGLVNKVLGRVVGAIAVSYPDMRGYFPADRRVEFTGNPIREEILSTDKSKAKQAFDVNASRRVLLVFGGSRGAKKINEAVVEAYDRWRHNDGLQIIHATGKINYESVQRAIDKIKLPEDKLKYTAYPYLDNMGEAYAAADLLVCRSGATTVAEITAIGLPAIMVPYPYATDNHQEKNGRELERLGAARLILDKDLDGVSLSKAVDGLILSEDALLQMAEASRQFGRPDADKALADLVFEIAESRKHSTEK</sequence>
<keyword evidence="4 10" id="KW-0808">Transferase</keyword>
<evidence type="ECO:0000256" key="10">
    <source>
        <dbReference type="HAMAP-Rule" id="MF_00033"/>
    </source>
</evidence>
<comment type="caution">
    <text evidence="10">Lacks conserved residue(s) required for the propagation of feature annotation.</text>
</comment>
<dbReference type="GO" id="GO:0071555">
    <property type="term" value="P:cell wall organization"/>
    <property type="evidence" value="ECO:0007669"/>
    <property type="project" value="UniProtKB-KW"/>
</dbReference>
<evidence type="ECO:0000259" key="11">
    <source>
        <dbReference type="Pfam" id="PF03033"/>
    </source>
</evidence>
<dbReference type="Pfam" id="PF03033">
    <property type="entry name" value="Glyco_transf_28"/>
    <property type="match status" value="1"/>
</dbReference>
<dbReference type="InterPro" id="IPR007235">
    <property type="entry name" value="Glyco_trans_28_C"/>
</dbReference>
<evidence type="ECO:0000259" key="12">
    <source>
        <dbReference type="Pfam" id="PF04101"/>
    </source>
</evidence>
<accession>A0A2M7T9N3</accession>
<keyword evidence="9 10" id="KW-0961">Cell wall biogenesis/degradation</keyword>
<dbReference type="GO" id="GO:0051991">
    <property type="term" value="F:UDP-N-acetyl-D-glucosamine:N-acetylmuramoyl-L-alanyl-D-glutamyl-meso-2,6-diaminopimelyl-D-alanyl-D-alanine-diphosphoundecaprenol 4-beta-N-acetylglucosaminlytransferase activity"/>
    <property type="evidence" value="ECO:0007669"/>
    <property type="project" value="RHEA"/>
</dbReference>
<dbReference type="Gene3D" id="3.40.50.2000">
    <property type="entry name" value="Glycogen Phosphorylase B"/>
    <property type="match status" value="2"/>
</dbReference>
<keyword evidence="7 10" id="KW-0472">Membrane</keyword>
<evidence type="ECO:0000313" key="14">
    <source>
        <dbReference type="Proteomes" id="UP000230956"/>
    </source>
</evidence>
<keyword evidence="1 10" id="KW-1003">Cell membrane</keyword>
<dbReference type="HAMAP" id="MF_00033">
    <property type="entry name" value="MurG"/>
    <property type="match status" value="1"/>
</dbReference>
<dbReference type="GO" id="GO:0005886">
    <property type="term" value="C:plasma membrane"/>
    <property type="evidence" value="ECO:0007669"/>
    <property type="project" value="UniProtKB-SubCell"/>
</dbReference>
<dbReference type="SUPFAM" id="SSF53756">
    <property type="entry name" value="UDP-Glycosyltransferase/glycogen phosphorylase"/>
    <property type="match status" value="1"/>
</dbReference>
<proteinExistence type="inferred from homology"/>
<evidence type="ECO:0000256" key="7">
    <source>
        <dbReference type="ARBA" id="ARBA00023136"/>
    </source>
</evidence>
<dbReference type="Proteomes" id="UP000230956">
    <property type="component" value="Unassembled WGS sequence"/>
</dbReference>
<dbReference type="CDD" id="cd03785">
    <property type="entry name" value="GT28_MurG"/>
    <property type="match status" value="1"/>
</dbReference>
<name>A0A2M7T9N3_9ACTN</name>
<evidence type="ECO:0000256" key="3">
    <source>
        <dbReference type="ARBA" id="ARBA00022676"/>
    </source>
</evidence>
<comment type="catalytic activity">
    <reaction evidence="10">
        <text>di-trans,octa-cis-undecaprenyl diphospho-N-acetyl-alpha-D-muramoyl-L-alanyl-D-glutamyl-meso-2,6-diaminopimeloyl-D-alanyl-D-alanine + UDP-N-acetyl-alpha-D-glucosamine = di-trans,octa-cis-undecaprenyl diphospho-[N-acetyl-alpha-D-glucosaminyl-(1-&gt;4)]-N-acetyl-alpha-D-muramoyl-L-alanyl-D-glutamyl-meso-2,6-diaminopimeloyl-D-alanyl-D-alanine + UDP + H(+)</text>
        <dbReference type="Rhea" id="RHEA:31227"/>
        <dbReference type="ChEBI" id="CHEBI:15378"/>
        <dbReference type="ChEBI" id="CHEBI:57705"/>
        <dbReference type="ChEBI" id="CHEBI:58223"/>
        <dbReference type="ChEBI" id="CHEBI:61387"/>
        <dbReference type="ChEBI" id="CHEBI:61388"/>
        <dbReference type="EC" id="2.4.1.227"/>
    </reaction>
</comment>
<dbReference type="PANTHER" id="PTHR21015">
    <property type="entry name" value="UDP-N-ACETYLGLUCOSAMINE--N-ACETYLMURAMYL-(PENTAPEPTIDE) PYROPHOSPHORYL-UNDECAPRENOL N-ACETYLGLUCOSAMINE TRANSFERASE 1"/>
    <property type="match status" value="1"/>
</dbReference>
<feature type="domain" description="Glycosyl transferase family 28 C-terminal" evidence="12">
    <location>
        <begin position="189"/>
        <end position="357"/>
    </location>
</feature>
<feature type="binding site" evidence="10">
    <location>
        <position position="124"/>
    </location>
    <ligand>
        <name>UDP-N-acetyl-alpha-D-glucosamine</name>
        <dbReference type="ChEBI" id="CHEBI:57705"/>
    </ligand>
</feature>
<reference evidence="14" key="1">
    <citation type="submission" date="2017-09" db="EMBL/GenBank/DDBJ databases">
        <title>Depth-based differentiation of microbial function through sediment-hosted aquifers and enrichment of novel symbionts in the deep terrestrial subsurface.</title>
        <authorList>
            <person name="Probst A.J."/>
            <person name="Ladd B."/>
            <person name="Jarett J.K."/>
            <person name="Geller-Mcgrath D.E."/>
            <person name="Sieber C.M.K."/>
            <person name="Emerson J.B."/>
            <person name="Anantharaman K."/>
            <person name="Thomas B.C."/>
            <person name="Malmstrom R."/>
            <person name="Stieglmeier M."/>
            <person name="Klingl A."/>
            <person name="Woyke T."/>
            <person name="Ryan C.M."/>
            <person name="Banfield J.F."/>
        </authorList>
    </citation>
    <scope>NUCLEOTIDE SEQUENCE [LARGE SCALE GENOMIC DNA]</scope>
</reference>
<dbReference type="Pfam" id="PF04101">
    <property type="entry name" value="Glyco_tran_28_C"/>
    <property type="match status" value="1"/>
</dbReference>
<dbReference type="UniPathway" id="UPA00219"/>
<evidence type="ECO:0000256" key="5">
    <source>
        <dbReference type="ARBA" id="ARBA00022960"/>
    </source>
</evidence>
<comment type="caution">
    <text evidence="13">The sequence shown here is derived from an EMBL/GenBank/DDBJ whole genome shotgun (WGS) entry which is preliminary data.</text>
</comment>
<dbReference type="RefSeq" id="WP_286975893.1">
    <property type="nucleotide sequence ID" value="NZ_PFNG01000062.1"/>
</dbReference>
<dbReference type="PANTHER" id="PTHR21015:SF22">
    <property type="entry name" value="GLYCOSYLTRANSFERASE"/>
    <property type="match status" value="1"/>
</dbReference>
<feature type="binding site" evidence="10">
    <location>
        <position position="300"/>
    </location>
    <ligand>
        <name>UDP-N-acetyl-alpha-D-glucosamine</name>
        <dbReference type="ChEBI" id="CHEBI:57705"/>
    </ligand>
</feature>
<keyword evidence="6 10" id="KW-0573">Peptidoglycan synthesis</keyword>
<protein>
    <recommendedName>
        <fullName evidence="10">UDP-N-acetylglucosamine--N-acetylmuramyl-(pentapeptide) pyrophosphoryl-undecaprenol N-acetylglucosamine transferase</fullName>
        <ecNumber evidence="10">2.4.1.227</ecNumber>
    </recommendedName>
    <alternativeName>
        <fullName evidence="10">Undecaprenyl-PP-MurNAc-pentapeptide-UDPGlcNAc GlcNAc transferase</fullName>
    </alternativeName>
</protein>
<dbReference type="InterPro" id="IPR004276">
    <property type="entry name" value="GlycoTrans_28_N"/>
</dbReference>
<dbReference type="EMBL" id="PFNG01000062">
    <property type="protein sequence ID" value="PIZ41291.1"/>
    <property type="molecule type" value="Genomic_DNA"/>
</dbReference>
<evidence type="ECO:0000313" key="13">
    <source>
        <dbReference type="EMBL" id="PIZ41291.1"/>
    </source>
</evidence>
<gene>
    <name evidence="10 13" type="primary">murG</name>
    <name evidence="13" type="ORF">COY37_02540</name>
</gene>
<feature type="binding site" evidence="10">
    <location>
        <position position="196"/>
    </location>
    <ligand>
        <name>UDP-N-acetyl-alpha-D-glucosamine</name>
        <dbReference type="ChEBI" id="CHEBI:57705"/>
    </ligand>
</feature>
<feature type="domain" description="Glycosyltransferase family 28 N-terminal" evidence="11">
    <location>
        <begin position="3"/>
        <end position="142"/>
    </location>
</feature>
<dbReference type="GO" id="GO:0050511">
    <property type="term" value="F:undecaprenyldiphospho-muramoylpentapeptide beta-N-acetylglucosaminyltransferase activity"/>
    <property type="evidence" value="ECO:0007669"/>
    <property type="project" value="UniProtKB-UniRule"/>
</dbReference>
<keyword evidence="2 10" id="KW-0132">Cell division</keyword>
<dbReference type="AlphaFoldDB" id="A0A2M7T9N3"/>
<dbReference type="GO" id="GO:0008360">
    <property type="term" value="P:regulation of cell shape"/>
    <property type="evidence" value="ECO:0007669"/>
    <property type="project" value="UniProtKB-KW"/>
</dbReference>
<dbReference type="NCBIfam" id="TIGR01133">
    <property type="entry name" value="murG"/>
    <property type="match status" value="1"/>
</dbReference>
<keyword evidence="8 10" id="KW-0131">Cell cycle</keyword>
<evidence type="ECO:0000256" key="4">
    <source>
        <dbReference type="ARBA" id="ARBA00022679"/>
    </source>
</evidence>
<comment type="pathway">
    <text evidence="10">Cell wall biogenesis; peptidoglycan biosynthesis.</text>
</comment>
<dbReference type="GO" id="GO:0051301">
    <property type="term" value="P:cell division"/>
    <property type="evidence" value="ECO:0007669"/>
    <property type="project" value="UniProtKB-KW"/>
</dbReference>
<keyword evidence="3 10" id="KW-0328">Glycosyltransferase</keyword>
<dbReference type="InterPro" id="IPR006009">
    <property type="entry name" value="GlcNAc_MurG"/>
</dbReference>
<comment type="subcellular location">
    <subcellularLocation>
        <location evidence="10">Cell membrane</location>
        <topology evidence="10">Peripheral membrane protein</topology>
        <orientation evidence="10">Cytoplasmic side</orientation>
    </subcellularLocation>
</comment>
<feature type="binding site" evidence="10">
    <location>
        <position position="166"/>
    </location>
    <ligand>
        <name>UDP-N-acetyl-alpha-D-glucosamine</name>
        <dbReference type="ChEBI" id="CHEBI:57705"/>
    </ligand>
</feature>